<dbReference type="Proteomes" id="UP000801492">
    <property type="component" value="Unassembled WGS sequence"/>
</dbReference>
<proteinExistence type="predicted"/>
<accession>A0A8K0CXS4</accession>
<reference evidence="2" key="1">
    <citation type="submission" date="2019-08" db="EMBL/GenBank/DDBJ databases">
        <title>The genome of the North American firefly Photinus pyralis.</title>
        <authorList>
            <consortium name="Photinus pyralis genome working group"/>
            <person name="Fallon T.R."/>
            <person name="Sander Lower S.E."/>
            <person name="Weng J.-K."/>
        </authorList>
    </citation>
    <scope>NUCLEOTIDE SEQUENCE</scope>
    <source>
        <strain evidence="2">TRF0915ILg1</strain>
        <tissue evidence="2">Whole body</tissue>
    </source>
</reference>
<protein>
    <submittedName>
        <fullName evidence="2">Uncharacterized protein</fullName>
    </submittedName>
</protein>
<sequence length="151" mass="18036">MNKERNGDNKKILTVREANNKKRARQKERVVHVGTVKLKQMKREIKRQKNYQEIRYNTQDLQQDRIQKKYAAEIEENLNRQEITQRRSIEENWKTIEQAKKRKTKEAVEEHGERESCGKTNSGLEEESERPERMESDYKAMGLNGLQTAYI</sequence>
<feature type="region of interest" description="Disordered" evidence="1">
    <location>
        <begin position="1"/>
        <end position="28"/>
    </location>
</feature>
<dbReference type="AlphaFoldDB" id="A0A8K0CXS4"/>
<keyword evidence="3" id="KW-1185">Reference proteome</keyword>
<feature type="compositionally biased region" description="Basic and acidic residues" evidence="1">
    <location>
        <begin position="1"/>
        <end position="11"/>
    </location>
</feature>
<evidence type="ECO:0000256" key="1">
    <source>
        <dbReference type="SAM" id="MobiDB-lite"/>
    </source>
</evidence>
<feature type="compositionally biased region" description="Basic and acidic residues" evidence="1">
    <location>
        <begin position="100"/>
        <end position="117"/>
    </location>
</feature>
<comment type="caution">
    <text evidence="2">The sequence shown here is derived from an EMBL/GenBank/DDBJ whole genome shotgun (WGS) entry which is preliminary data.</text>
</comment>
<organism evidence="2 3">
    <name type="scientific">Ignelater luminosus</name>
    <name type="common">Cucubano</name>
    <name type="synonym">Pyrophorus luminosus</name>
    <dbReference type="NCBI Taxonomy" id="2038154"/>
    <lineage>
        <taxon>Eukaryota</taxon>
        <taxon>Metazoa</taxon>
        <taxon>Ecdysozoa</taxon>
        <taxon>Arthropoda</taxon>
        <taxon>Hexapoda</taxon>
        <taxon>Insecta</taxon>
        <taxon>Pterygota</taxon>
        <taxon>Neoptera</taxon>
        <taxon>Endopterygota</taxon>
        <taxon>Coleoptera</taxon>
        <taxon>Polyphaga</taxon>
        <taxon>Elateriformia</taxon>
        <taxon>Elateroidea</taxon>
        <taxon>Elateridae</taxon>
        <taxon>Agrypninae</taxon>
        <taxon>Pyrophorini</taxon>
        <taxon>Ignelater</taxon>
    </lineage>
</organism>
<evidence type="ECO:0000313" key="3">
    <source>
        <dbReference type="Proteomes" id="UP000801492"/>
    </source>
</evidence>
<feature type="region of interest" description="Disordered" evidence="1">
    <location>
        <begin position="100"/>
        <end position="147"/>
    </location>
</feature>
<name>A0A8K0CXS4_IGNLU</name>
<evidence type="ECO:0000313" key="2">
    <source>
        <dbReference type="EMBL" id="KAF2893541.1"/>
    </source>
</evidence>
<dbReference type="EMBL" id="VTPC01007902">
    <property type="protein sequence ID" value="KAF2893541.1"/>
    <property type="molecule type" value="Genomic_DNA"/>
</dbReference>
<gene>
    <name evidence="2" type="ORF">ILUMI_12629</name>
</gene>